<evidence type="ECO:0000259" key="1">
    <source>
        <dbReference type="PROSITE" id="PS50404"/>
    </source>
</evidence>
<dbReference type="EMBL" id="DF237253">
    <property type="protein sequence ID" value="GAQ86685.1"/>
    <property type="molecule type" value="Genomic_DNA"/>
</dbReference>
<keyword evidence="3" id="KW-1185">Reference proteome</keyword>
<sequence length="275" mass="30549">MRGIVYNPVKTSKRSTAVMVKHEDAATGQGMQDNVKFYTHTLCPYAHRVALTLIEKGVQAETIHIDLSNKPAWYRKVNPRGLVPALVHGGKTLTESLDLCQYVEEQFPGPALVPATTEERREAERLIGRCDQFVSAGLQFLSDPSSGSWSLPGGQIPVKKTGSEVTAFERELVWLEETLQRHGGPFFMGVKITLVDLVYFPFVDRFALAGPAFVDSSVCALFGRGALQMFLKGIRERDSYRLTSAAPSDHLAGLKKYRSLDYFDYVSASMERPCP</sequence>
<dbReference type="SUPFAM" id="SSF52833">
    <property type="entry name" value="Thioredoxin-like"/>
    <property type="match status" value="1"/>
</dbReference>
<dbReference type="PROSITE" id="PS50404">
    <property type="entry name" value="GST_NTER"/>
    <property type="match status" value="1"/>
</dbReference>
<dbReference type="Gene3D" id="3.40.30.10">
    <property type="entry name" value="Glutaredoxin"/>
    <property type="match status" value="1"/>
</dbReference>
<dbReference type="CDD" id="cd00570">
    <property type="entry name" value="GST_N_family"/>
    <property type="match status" value="1"/>
</dbReference>
<dbReference type="SFLD" id="SFLDG00358">
    <property type="entry name" value="Main_(cytGST)"/>
    <property type="match status" value="1"/>
</dbReference>
<reference evidence="2 3" key="1">
    <citation type="journal article" date="2014" name="Nat. Commun.">
        <title>Klebsormidium flaccidum genome reveals primary factors for plant terrestrial adaptation.</title>
        <authorList>
            <person name="Hori K."/>
            <person name="Maruyama F."/>
            <person name="Fujisawa T."/>
            <person name="Togashi T."/>
            <person name="Yamamoto N."/>
            <person name="Seo M."/>
            <person name="Sato S."/>
            <person name="Yamada T."/>
            <person name="Mori H."/>
            <person name="Tajima N."/>
            <person name="Moriyama T."/>
            <person name="Ikeuchi M."/>
            <person name="Watanabe M."/>
            <person name="Wada H."/>
            <person name="Kobayashi K."/>
            <person name="Saito M."/>
            <person name="Masuda T."/>
            <person name="Sasaki-Sekimoto Y."/>
            <person name="Mashiguchi K."/>
            <person name="Awai K."/>
            <person name="Shimojima M."/>
            <person name="Masuda S."/>
            <person name="Iwai M."/>
            <person name="Nobusawa T."/>
            <person name="Narise T."/>
            <person name="Kondo S."/>
            <person name="Saito H."/>
            <person name="Sato R."/>
            <person name="Murakawa M."/>
            <person name="Ihara Y."/>
            <person name="Oshima-Yamada Y."/>
            <person name="Ohtaka K."/>
            <person name="Satoh M."/>
            <person name="Sonobe K."/>
            <person name="Ishii M."/>
            <person name="Ohtani R."/>
            <person name="Kanamori-Sato M."/>
            <person name="Honoki R."/>
            <person name="Miyazaki D."/>
            <person name="Mochizuki H."/>
            <person name="Umetsu J."/>
            <person name="Higashi K."/>
            <person name="Shibata D."/>
            <person name="Kamiya Y."/>
            <person name="Sato N."/>
            <person name="Nakamura Y."/>
            <person name="Tabata S."/>
            <person name="Ida S."/>
            <person name="Kurokawa K."/>
            <person name="Ohta H."/>
        </authorList>
    </citation>
    <scope>NUCLEOTIDE SEQUENCE [LARGE SCALE GENOMIC DNA]</scope>
    <source>
        <strain evidence="2 3">NIES-2285</strain>
    </source>
</reference>
<dbReference type="Proteomes" id="UP000054558">
    <property type="component" value="Unassembled WGS sequence"/>
</dbReference>
<dbReference type="InterPro" id="IPR050983">
    <property type="entry name" value="GST_Omega/HSP26"/>
</dbReference>
<dbReference type="InterPro" id="IPR036282">
    <property type="entry name" value="Glutathione-S-Trfase_C_sf"/>
</dbReference>
<dbReference type="OrthoDB" id="4951845at2759"/>
<protein>
    <recommendedName>
        <fullName evidence="1">GST N-terminal domain-containing protein</fullName>
    </recommendedName>
</protein>
<dbReference type="InterPro" id="IPR036249">
    <property type="entry name" value="Thioredoxin-like_sf"/>
</dbReference>
<dbReference type="InterPro" id="IPR040079">
    <property type="entry name" value="Glutathione_S-Trfase"/>
</dbReference>
<dbReference type="PANTHER" id="PTHR43968">
    <property type="match status" value="1"/>
</dbReference>
<dbReference type="STRING" id="105231.A0A1Y1I6V1"/>
<dbReference type="InterPro" id="IPR004045">
    <property type="entry name" value="Glutathione_S-Trfase_N"/>
</dbReference>
<dbReference type="Gene3D" id="1.20.1050.10">
    <property type="match status" value="1"/>
</dbReference>
<dbReference type="Pfam" id="PF13410">
    <property type="entry name" value="GST_C_2"/>
    <property type="match status" value="1"/>
</dbReference>
<gene>
    <name evidence="2" type="ORF">KFL_003040120</name>
</gene>
<proteinExistence type="predicted"/>
<evidence type="ECO:0000313" key="3">
    <source>
        <dbReference type="Proteomes" id="UP000054558"/>
    </source>
</evidence>
<name>A0A1Y1I6V1_KLENI</name>
<accession>A0A1Y1I6V1</accession>
<dbReference type="SFLD" id="SFLDS00019">
    <property type="entry name" value="Glutathione_Transferase_(cytos"/>
    <property type="match status" value="1"/>
</dbReference>
<feature type="domain" description="GST N-terminal" evidence="1">
    <location>
        <begin position="33"/>
        <end position="111"/>
    </location>
</feature>
<dbReference type="AlphaFoldDB" id="A0A1Y1I6V1"/>
<dbReference type="PANTHER" id="PTHR43968:SF14">
    <property type="entry name" value="GLUTATHIONE S-TRANSFERASE"/>
    <property type="match status" value="1"/>
</dbReference>
<dbReference type="FunFam" id="3.40.30.10:FF:000123">
    <property type="entry name" value="Glutathione transferase o1"/>
    <property type="match status" value="1"/>
</dbReference>
<organism evidence="2 3">
    <name type="scientific">Klebsormidium nitens</name>
    <name type="common">Green alga</name>
    <name type="synonym">Ulothrix nitens</name>
    <dbReference type="NCBI Taxonomy" id="105231"/>
    <lineage>
        <taxon>Eukaryota</taxon>
        <taxon>Viridiplantae</taxon>
        <taxon>Streptophyta</taxon>
        <taxon>Klebsormidiophyceae</taxon>
        <taxon>Klebsormidiales</taxon>
        <taxon>Klebsormidiaceae</taxon>
        <taxon>Klebsormidium</taxon>
    </lineage>
</organism>
<evidence type="ECO:0000313" key="2">
    <source>
        <dbReference type="EMBL" id="GAQ86685.1"/>
    </source>
</evidence>
<dbReference type="SUPFAM" id="SSF47616">
    <property type="entry name" value="GST C-terminal domain-like"/>
    <property type="match status" value="1"/>
</dbReference>
<dbReference type="OMA" id="YPEDHAK"/>
<dbReference type="Pfam" id="PF13417">
    <property type="entry name" value="GST_N_3"/>
    <property type="match status" value="1"/>
</dbReference>
<dbReference type="GO" id="GO:0005737">
    <property type="term" value="C:cytoplasm"/>
    <property type="evidence" value="ECO:0000318"/>
    <property type="project" value="GO_Central"/>
</dbReference>